<reference evidence="2 3" key="1">
    <citation type="submission" date="2021-05" db="EMBL/GenBank/DDBJ databases">
        <title>A Polyphasic approach of four new species of the genus Ohtaekwangia: Ohtaekwangia histidinii sp. nov., Ohtaekwangia cretensis sp. nov., Ohtaekwangia indiensis sp. nov., Ohtaekwangia reichenbachii sp. nov. from diverse environment.</title>
        <authorList>
            <person name="Octaviana S."/>
        </authorList>
    </citation>
    <scope>NUCLEOTIDE SEQUENCE [LARGE SCALE GENOMIC DNA]</scope>
    <source>
        <strain evidence="2 3">PWU4</strain>
    </source>
</reference>
<evidence type="ECO:0000313" key="3">
    <source>
        <dbReference type="Proteomes" id="UP001319200"/>
    </source>
</evidence>
<dbReference type="SUPFAM" id="SSF47789">
    <property type="entry name" value="C-terminal domain of RNA polymerase alpha subunit"/>
    <property type="match status" value="1"/>
</dbReference>
<dbReference type="GO" id="GO:0003899">
    <property type="term" value="F:DNA-directed RNA polymerase activity"/>
    <property type="evidence" value="ECO:0007669"/>
    <property type="project" value="InterPro"/>
</dbReference>
<dbReference type="Pfam" id="PF03118">
    <property type="entry name" value="RNA_pol_A_CTD"/>
    <property type="match status" value="1"/>
</dbReference>
<dbReference type="GO" id="GO:0003677">
    <property type="term" value="F:DNA binding"/>
    <property type="evidence" value="ECO:0007669"/>
    <property type="project" value="InterPro"/>
</dbReference>
<organism evidence="2 3">
    <name type="scientific">Chryseosolibacter histidini</name>
    <dbReference type="NCBI Taxonomy" id="2782349"/>
    <lineage>
        <taxon>Bacteria</taxon>
        <taxon>Pseudomonadati</taxon>
        <taxon>Bacteroidota</taxon>
        <taxon>Cytophagia</taxon>
        <taxon>Cytophagales</taxon>
        <taxon>Chryseotaleaceae</taxon>
        <taxon>Chryseosolibacter</taxon>
    </lineage>
</organism>
<dbReference type="Proteomes" id="UP001319200">
    <property type="component" value="Unassembled WGS sequence"/>
</dbReference>
<dbReference type="GO" id="GO:0006351">
    <property type="term" value="P:DNA-templated transcription"/>
    <property type="evidence" value="ECO:0007669"/>
    <property type="project" value="InterPro"/>
</dbReference>
<dbReference type="EMBL" id="JAHESF010000007">
    <property type="protein sequence ID" value="MBT1696991.1"/>
    <property type="molecule type" value="Genomic_DNA"/>
</dbReference>
<dbReference type="InterPro" id="IPR011260">
    <property type="entry name" value="RNAP_asu_C"/>
</dbReference>
<accession>A0AAP2DII7</accession>
<comment type="caution">
    <text evidence="2">The sequence shown here is derived from an EMBL/GenBank/DDBJ whole genome shotgun (WGS) entry which is preliminary data.</text>
</comment>
<sequence length="94" mass="10487">MKNLRTCKNGHQYYKSSDCPTCPVCEQERKPSSGFLSLLPAPARRALETAGIVTLHDLSKRSEAEIMALHGMGRTSLPKLRQALATEKLSFRQE</sequence>
<gene>
    <name evidence="2" type="ORF">KK083_08910</name>
</gene>
<name>A0AAP2DII7_9BACT</name>
<proteinExistence type="predicted"/>
<dbReference type="RefSeq" id="WP_254162630.1">
    <property type="nucleotide sequence ID" value="NZ_JAHESF010000007.1"/>
</dbReference>
<feature type="domain" description="RNA polymerase alpha subunit C-terminal" evidence="1">
    <location>
        <begin position="42"/>
        <end position="85"/>
    </location>
</feature>
<evidence type="ECO:0000313" key="2">
    <source>
        <dbReference type="EMBL" id="MBT1696991.1"/>
    </source>
</evidence>
<keyword evidence="3" id="KW-1185">Reference proteome</keyword>
<dbReference type="NCBIfam" id="NF005841">
    <property type="entry name" value="PRK07758.1"/>
    <property type="match status" value="1"/>
</dbReference>
<evidence type="ECO:0000259" key="1">
    <source>
        <dbReference type="Pfam" id="PF03118"/>
    </source>
</evidence>
<dbReference type="Gene3D" id="1.10.150.20">
    <property type="entry name" value="5' to 3' exonuclease, C-terminal subdomain"/>
    <property type="match status" value="1"/>
</dbReference>
<dbReference type="AlphaFoldDB" id="A0AAP2DII7"/>
<protein>
    <submittedName>
        <fullName evidence="2">RNA polymerase alpha subunit C-terminal domain-containing protein</fullName>
    </submittedName>
</protein>